<dbReference type="InterPro" id="IPR013785">
    <property type="entry name" value="Aldolase_TIM"/>
</dbReference>
<dbReference type="NCBIfam" id="TIGR01361">
    <property type="entry name" value="DAHP_synth_Bsub"/>
    <property type="match status" value="1"/>
</dbReference>
<evidence type="ECO:0000259" key="2">
    <source>
        <dbReference type="PROSITE" id="PS51168"/>
    </source>
</evidence>
<dbReference type="NCBIfam" id="NF006421">
    <property type="entry name" value="PRK08673.1"/>
    <property type="match status" value="1"/>
</dbReference>
<dbReference type="GO" id="GO:0046417">
    <property type="term" value="P:chorismate metabolic process"/>
    <property type="evidence" value="ECO:0007669"/>
    <property type="project" value="InterPro"/>
</dbReference>
<gene>
    <name evidence="3" type="ORF">J0M35_18075</name>
</gene>
<dbReference type="SMART" id="SM00830">
    <property type="entry name" value="CM_2"/>
    <property type="match status" value="1"/>
</dbReference>
<dbReference type="Pfam" id="PF00793">
    <property type="entry name" value="DAHP_synth_1"/>
    <property type="match status" value="1"/>
</dbReference>
<evidence type="ECO:0000313" key="4">
    <source>
        <dbReference type="Proteomes" id="UP000664277"/>
    </source>
</evidence>
<dbReference type="InterPro" id="IPR036263">
    <property type="entry name" value="Chorismate_II_sf"/>
</dbReference>
<dbReference type="PROSITE" id="PS51168">
    <property type="entry name" value="CHORISMATE_MUT_2"/>
    <property type="match status" value="1"/>
</dbReference>
<sequence length="396" mass="43219">MAQAQTNEQMKAQLTEANQRSEVQISEGVTCGGKTLLIVGGPCSVESSEQMHTVAKALNKKGINAIRGGVYKPRTSPYAFQGMGEEGLAILGEISKTYKMPVITEVMSEKHADIAVHTADVLQIGSRNMQNFELLKHIGKLDKPVILKRGLSATLDEFLMAAEYIMAGGNNKVILCERGIRSYDTATRNVLDLGGVVALRQMTHLPIIVDPSHACGKREMVADLARAAIACGADGLMIECHPQPEKSVSDARQAISLEHMLEIVESLVPIAEAVGRKMPGTVGSTNKRESVVSLSLRDAMASELHSIRHEVDRLDATIATLLEKRLLLAMEVGELKAELKLPIRDVKREEAVLDMVAKHCSIPQIAKKVREIYKSIMEASRILQKEEAQDKESKVA</sequence>
<dbReference type="InterPro" id="IPR006268">
    <property type="entry name" value="DAHP_syn_2"/>
</dbReference>
<dbReference type="SUPFAM" id="SSF48600">
    <property type="entry name" value="Chorismate mutase II"/>
    <property type="match status" value="1"/>
</dbReference>
<name>A0A8J7PKQ4_9BACT</name>
<dbReference type="GO" id="GO:0004106">
    <property type="term" value="F:chorismate mutase activity"/>
    <property type="evidence" value="ECO:0007669"/>
    <property type="project" value="InterPro"/>
</dbReference>
<evidence type="ECO:0000313" key="3">
    <source>
        <dbReference type="EMBL" id="MBN8662283.1"/>
    </source>
</evidence>
<dbReference type="NCBIfam" id="NF009239">
    <property type="entry name" value="PRK12595.1"/>
    <property type="match status" value="1"/>
</dbReference>
<dbReference type="InterPro" id="IPR036979">
    <property type="entry name" value="CM_dom_sf"/>
</dbReference>
<proteinExistence type="predicted"/>
<dbReference type="GO" id="GO:0016740">
    <property type="term" value="F:transferase activity"/>
    <property type="evidence" value="ECO:0007669"/>
    <property type="project" value="UniProtKB-KW"/>
</dbReference>
<reference evidence="3" key="1">
    <citation type="submission" date="2021-02" db="EMBL/GenBank/DDBJ databases">
        <title>Genome-Resolved Metagenomics of a Microbial Community Performing Photosynthetic Biological Nutrient Removal.</title>
        <authorList>
            <person name="Mcdaniel E.A."/>
        </authorList>
    </citation>
    <scope>NUCLEOTIDE SEQUENCE</scope>
    <source>
        <strain evidence="3">UWPOB_OBS1</strain>
    </source>
</reference>
<organism evidence="3 4">
    <name type="scientific">Candidatus Obscuribacter phosphatis</name>
    <dbReference type="NCBI Taxonomy" id="1906157"/>
    <lineage>
        <taxon>Bacteria</taxon>
        <taxon>Bacillati</taxon>
        <taxon>Candidatus Melainabacteria</taxon>
        <taxon>Candidatus Obscuribacterales</taxon>
        <taxon>Candidatus Obscuribacteraceae</taxon>
        <taxon>Candidatus Obscuribacter</taxon>
    </lineage>
</organism>
<dbReference type="GO" id="GO:0009073">
    <property type="term" value="P:aromatic amino acid family biosynthetic process"/>
    <property type="evidence" value="ECO:0007669"/>
    <property type="project" value="InterPro"/>
</dbReference>
<dbReference type="Proteomes" id="UP000664277">
    <property type="component" value="Unassembled WGS sequence"/>
</dbReference>
<accession>A0A8J7PKQ4</accession>
<comment type="caution">
    <text evidence="3">The sequence shown here is derived from an EMBL/GenBank/DDBJ whole genome shotgun (WGS) entry which is preliminary data.</text>
</comment>
<dbReference type="Gene3D" id="1.20.59.10">
    <property type="entry name" value="Chorismate mutase"/>
    <property type="match status" value="1"/>
</dbReference>
<dbReference type="InterPro" id="IPR006218">
    <property type="entry name" value="DAHP1/KDSA"/>
</dbReference>
<dbReference type="EMBL" id="JAFLCK010000035">
    <property type="protein sequence ID" value="MBN8662283.1"/>
    <property type="molecule type" value="Genomic_DNA"/>
</dbReference>
<dbReference type="SUPFAM" id="SSF51569">
    <property type="entry name" value="Aldolase"/>
    <property type="match status" value="1"/>
</dbReference>
<dbReference type="PANTHER" id="PTHR43018">
    <property type="entry name" value="PHOSPHO-2-DEHYDRO-3-DEOXYHEPTONATE ALDOLASE"/>
    <property type="match status" value="1"/>
</dbReference>
<dbReference type="Pfam" id="PF01817">
    <property type="entry name" value="CM_2"/>
    <property type="match status" value="1"/>
</dbReference>
<protein>
    <submittedName>
        <fullName evidence="3">Bifunctional 3-deoxy-7-phosphoheptulonate synthase/chorismate mutase</fullName>
    </submittedName>
</protein>
<evidence type="ECO:0000256" key="1">
    <source>
        <dbReference type="ARBA" id="ARBA00022679"/>
    </source>
</evidence>
<feature type="domain" description="Chorismate mutase" evidence="2">
    <location>
        <begin position="298"/>
        <end position="388"/>
    </location>
</feature>
<dbReference type="InterPro" id="IPR052899">
    <property type="entry name" value="Class-I_DAHP_synthase"/>
</dbReference>
<dbReference type="Gene3D" id="3.20.20.70">
    <property type="entry name" value="Aldolase class I"/>
    <property type="match status" value="1"/>
</dbReference>
<keyword evidence="1" id="KW-0808">Transferase</keyword>
<dbReference type="InterPro" id="IPR002701">
    <property type="entry name" value="CM_II_prokaryot"/>
</dbReference>
<dbReference type="AlphaFoldDB" id="A0A8J7PKQ4"/>
<dbReference type="GO" id="GO:0016832">
    <property type="term" value="F:aldehyde-lyase activity"/>
    <property type="evidence" value="ECO:0007669"/>
    <property type="project" value="InterPro"/>
</dbReference>
<dbReference type="PANTHER" id="PTHR43018:SF2">
    <property type="entry name" value="PHOSPHO-2-DEHYDRO-3-DEOXYHEPTONATE ALDOLASE"/>
    <property type="match status" value="1"/>
</dbReference>